<dbReference type="Gene3D" id="1.25.60.10">
    <property type="entry name" value="MgtE N-terminal domain-like"/>
    <property type="match status" value="1"/>
</dbReference>
<evidence type="ECO:0000256" key="1">
    <source>
        <dbReference type="PROSITE-ProRule" id="PRU00703"/>
    </source>
</evidence>
<evidence type="ECO:0000313" key="4">
    <source>
        <dbReference type="Proteomes" id="UP001154312"/>
    </source>
</evidence>
<feature type="domain" description="CBS" evidence="2">
    <location>
        <begin position="290"/>
        <end position="352"/>
    </location>
</feature>
<reference evidence="3" key="1">
    <citation type="submission" date="2022-02" db="EMBL/GenBank/DDBJ databases">
        <authorList>
            <person name="Leng L."/>
        </authorList>
    </citation>
    <scope>NUCLEOTIDE SEQUENCE</scope>
    <source>
        <strain evidence="3">JI</strain>
    </source>
</reference>
<evidence type="ECO:0000259" key="2">
    <source>
        <dbReference type="PROSITE" id="PS51371"/>
    </source>
</evidence>
<dbReference type="SUPFAM" id="SSF54631">
    <property type="entry name" value="CBS-domain pair"/>
    <property type="match status" value="1"/>
</dbReference>
<dbReference type="PROSITE" id="PS51371">
    <property type="entry name" value="CBS"/>
    <property type="match status" value="2"/>
</dbReference>
<dbReference type="Gene3D" id="3.10.580.10">
    <property type="entry name" value="CBS-domain"/>
    <property type="match status" value="1"/>
</dbReference>
<comment type="caution">
    <text evidence="3">The sequence shown here is derived from an EMBL/GenBank/DDBJ whole genome shotgun (WGS) entry which is preliminary data.</text>
</comment>
<dbReference type="Pfam" id="PF05239">
    <property type="entry name" value="PRC"/>
    <property type="match status" value="1"/>
</dbReference>
<gene>
    <name evidence="3" type="ORF">L7E55_11330</name>
</gene>
<evidence type="ECO:0000313" key="3">
    <source>
        <dbReference type="EMBL" id="MDF9408942.1"/>
    </source>
</evidence>
<dbReference type="SMART" id="SM00924">
    <property type="entry name" value="MgtE_N"/>
    <property type="match status" value="1"/>
</dbReference>
<dbReference type="Pfam" id="PF03448">
    <property type="entry name" value="MgtE_N"/>
    <property type="match status" value="1"/>
</dbReference>
<dbReference type="GO" id="GO:0015095">
    <property type="term" value="F:magnesium ion transmembrane transporter activity"/>
    <property type="evidence" value="ECO:0007669"/>
    <property type="project" value="InterPro"/>
</dbReference>
<dbReference type="PANTHER" id="PTHR43773:SF1">
    <property type="entry name" value="MAGNESIUM TRANSPORTER MGTE"/>
    <property type="match status" value="1"/>
</dbReference>
<accession>A0A9X4H655</accession>
<dbReference type="InterPro" id="IPR006669">
    <property type="entry name" value="MgtE_transporter"/>
</dbReference>
<dbReference type="Pfam" id="PF00571">
    <property type="entry name" value="CBS"/>
    <property type="match status" value="2"/>
</dbReference>
<dbReference type="InterPro" id="IPR000644">
    <property type="entry name" value="CBS_dom"/>
</dbReference>
<name>A0A9X4H655_9FIRM</name>
<dbReference type="SUPFAM" id="SSF158791">
    <property type="entry name" value="MgtE N-terminal domain-like"/>
    <property type="match status" value="1"/>
</dbReference>
<dbReference type="SMART" id="SM00116">
    <property type="entry name" value="CBS"/>
    <property type="match status" value="2"/>
</dbReference>
<dbReference type="Proteomes" id="UP001154312">
    <property type="component" value="Unassembled WGS sequence"/>
</dbReference>
<dbReference type="InterPro" id="IPR038076">
    <property type="entry name" value="MgtE_N_sf"/>
</dbReference>
<feature type="domain" description="CBS" evidence="2">
    <location>
        <begin position="354"/>
        <end position="413"/>
    </location>
</feature>
<organism evidence="3 4">
    <name type="scientific">Pelotomaculum isophthalicicum JI</name>
    <dbReference type="NCBI Taxonomy" id="947010"/>
    <lineage>
        <taxon>Bacteria</taxon>
        <taxon>Bacillati</taxon>
        <taxon>Bacillota</taxon>
        <taxon>Clostridia</taxon>
        <taxon>Eubacteriales</taxon>
        <taxon>Desulfotomaculaceae</taxon>
        <taxon>Pelotomaculum</taxon>
    </lineage>
</organism>
<sequence>MKLQGEFFISTFLGKKIYDAEGKKVGTIRDLAVLWDGVYPRVTGIKYEKGNQKIINISEINTFYKKGLFLKNKFDLMNNANIQENELFVKKWLLDKQIVDIKGSKLVRVNDIQLSWLKRKDTYEIMLSAVDVGVRGLLRRVFGYDPKTERLPVSLVGWQYLEPIRTRTDNIKLSETTDKFSRLHPADIAEIIEELDHYERPHFINNLDDQTAAEALGEVDLDTQVNIIERMDSERASRILEEMAPDEAADLLGELTQEKSDELLNLMEPEEAEDVRELMEYPEDTAGALMTTEFIALALNMTAQEAINKIRETAHAAEMIYYLYVTDADEKLLGVFSLRELIMAQPGSPLQEIMQDRIITVLSSDEHRDVLDTIVKYDLIAVPVVDEKSRMLGIITVDDVLNTIVPDRKNLESFSYYMMRKAFGRR</sequence>
<proteinExistence type="predicted"/>
<dbReference type="InterPro" id="IPR006668">
    <property type="entry name" value="Mg_transptr_MgtE_intracell_dom"/>
</dbReference>
<dbReference type="CDD" id="cd04606">
    <property type="entry name" value="CBS_pair_Mg_transporter"/>
    <property type="match status" value="1"/>
</dbReference>
<protein>
    <submittedName>
        <fullName evidence="3">CBS domain-containing protein</fullName>
    </submittedName>
</protein>
<dbReference type="EMBL" id="JAKOAV010000021">
    <property type="protein sequence ID" value="MDF9408942.1"/>
    <property type="molecule type" value="Genomic_DNA"/>
</dbReference>
<keyword evidence="4" id="KW-1185">Reference proteome</keyword>
<dbReference type="GO" id="GO:0016020">
    <property type="term" value="C:membrane"/>
    <property type="evidence" value="ECO:0007669"/>
    <property type="project" value="InterPro"/>
</dbReference>
<dbReference type="RefSeq" id="WP_277444349.1">
    <property type="nucleotide sequence ID" value="NZ_JAKOAV010000021.1"/>
</dbReference>
<dbReference type="InterPro" id="IPR046342">
    <property type="entry name" value="CBS_dom_sf"/>
</dbReference>
<keyword evidence="1" id="KW-0129">CBS domain</keyword>
<dbReference type="InterPro" id="IPR027275">
    <property type="entry name" value="PRC-brl_dom"/>
</dbReference>
<dbReference type="AlphaFoldDB" id="A0A9X4H655"/>
<dbReference type="PANTHER" id="PTHR43773">
    <property type="entry name" value="MAGNESIUM TRANSPORTER MGTE"/>
    <property type="match status" value="1"/>
</dbReference>